<dbReference type="EMBL" id="JYDL01000142">
    <property type="protein sequence ID" value="KRX15033.1"/>
    <property type="molecule type" value="Genomic_DNA"/>
</dbReference>
<dbReference type="Proteomes" id="UP000054630">
    <property type="component" value="Unassembled WGS sequence"/>
</dbReference>
<comment type="caution">
    <text evidence="1">The sequence shown here is derived from an EMBL/GenBank/DDBJ whole genome shotgun (WGS) entry which is preliminary data.</text>
</comment>
<protein>
    <submittedName>
        <fullName evidence="1">Uncharacterized protein</fullName>
    </submittedName>
</protein>
<organism evidence="1 2">
    <name type="scientific">Trichinella nelsoni</name>
    <dbReference type="NCBI Taxonomy" id="6336"/>
    <lineage>
        <taxon>Eukaryota</taxon>
        <taxon>Metazoa</taxon>
        <taxon>Ecdysozoa</taxon>
        <taxon>Nematoda</taxon>
        <taxon>Enoplea</taxon>
        <taxon>Dorylaimia</taxon>
        <taxon>Trichinellida</taxon>
        <taxon>Trichinellidae</taxon>
        <taxon>Trichinella</taxon>
    </lineage>
</organism>
<gene>
    <name evidence="1" type="ORF">T07_15222</name>
</gene>
<keyword evidence="2" id="KW-1185">Reference proteome</keyword>
<name>A0A0V0RKM4_9BILA</name>
<dbReference type="AlphaFoldDB" id="A0A0V0RKM4"/>
<proteinExistence type="predicted"/>
<reference evidence="1 2" key="1">
    <citation type="submission" date="2015-01" db="EMBL/GenBank/DDBJ databases">
        <title>Evolution of Trichinella species and genotypes.</title>
        <authorList>
            <person name="Korhonen P.K."/>
            <person name="Edoardo P."/>
            <person name="Giuseppe L.R."/>
            <person name="Gasser R.B."/>
        </authorList>
    </citation>
    <scope>NUCLEOTIDE SEQUENCE [LARGE SCALE GENOMIC DNA]</scope>
    <source>
        <strain evidence="1">ISS37</strain>
    </source>
</reference>
<evidence type="ECO:0000313" key="1">
    <source>
        <dbReference type="EMBL" id="KRX15033.1"/>
    </source>
</evidence>
<sequence>MSASLLEAAEHVAFSQYVPAGIVVFLSSPERWRLGSEPWSTVFTRRSLSQTSRLRFVCSEQYRERQKDSKSLLCDQLESSASGSYPSLSTAPAISLRSSSAKPLDDYHCYRDCCGEPAYCVL</sequence>
<accession>A0A0V0RKM4</accession>
<evidence type="ECO:0000313" key="2">
    <source>
        <dbReference type="Proteomes" id="UP000054630"/>
    </source>
</evidence>
<dbReference type="OrthoDB" id="10466548at2759"/>